<dbReference type="Proteomes" id="UP000051952">
    <property type="component" value="Unassembled WGS sequence"/>
</dbReference>
<evidence type="ECO:0000259" key="3">
    <source>
        <dbReference type="Pfam" id="PF12936"/>
    </source>
</evidence>
<dbReference type="GO" id="GO:0005730">
    <property type="term" value="C:nucleolus"/>
    <property type="evidence" value="ECO:0007669"/>
    <property type="project" value="TreeGrafter"/>
</dbReference>
<reference evidence="5" key="1">
    <citation type="submission" date="2015-09" db="EMBL/GenBank/DDBJ databases">
        <authorList>
            <consortium name="Pathogen Informatics"/>
        </authorList>
    </citation>
    <scope>NUCLEOTIDE SEQUENCE [LARGE SCALE GENOMIC DNA]</scope>
    <source>
        <strain evidence="5">Lake Konstanz</strain>
    </source>
</reference>
<comment type="similarity">
    <text evidence="1">Belongs to the KRI1 family.</text>
</comment>
<feature type="compositionally biased region" description="Basic and acidic residues" evidence="2">
    <location>
        <begin position="132"/>
        <end position="142"/>
    </location>
</feature>
<feature type="compositionally biased region" description="Acidic residues" evidence="2">
    <location>
        <begin position="56"/>
        <end position="72"/>
    </location>
</feature>
<dbReference type="PANTHER" id="PTHR14490">
    <property type="entry name" value="ZINC FINGER, ZZ TYPE"/>
    <property type="match status" value="1"/>
</dbReference>
<protein>
    <submittedName>
        <fullName evidence="4">Kri1-like protein, putative</fullName>
    </submittedName>
</protein>
<name>A0A0S4JTV9_BODSA</name>
<dbReference type="GO" id="GO:0030686">
    <property type="term" value="C:90S preribosome"/>
    <property type="evidence" value="ECO:0007669"/>
    <property type="project" value="TreeGrafter"/>
</dbReference>
<feature type="region of interest" description="Disordered" evidence="2">
    <location>
        <begin position="639"/>
        <end position="732"/>
    </location>
</feature>
<dbReference type="InterPro" id="IPR024626">
    <property type="entry name" value="Kri1-like_C"/>
</dbReference>
<organism evidence="4 5">
    <name type="scientific">Bodo saltans</name>
    <name type="common">Flagellated protozoan</name>
    <dbReference type="NCBI Taxonomy" id="75058"/>
    <lineage>
        <taxon>Eukaryota</taxon>
        <taxon>Discoba</taxon>
        <taxon>Euglenozoa</taxon>
        <taxon>Kinetoplastea</taxon>
        <taxon>Metakinetoplastina</taxon>
        <taxon>Eubodonida</taxon>
        <taxon>Bodonidae</taxon>
        <taxon>Bodo</taxon>
    </lineage>
</organism>
<dbReference type="VEuPathDB" id="TriTrypDB:BSAL_39740"/>
<dbReference type="EMBL" id="CYKH01002091">
    <property type="protein sequence ID" value="CUG92862.1"/>
    <property type="molecule type" value="Genomic_DNA"/>
</dbReference>
<feature type="domain" description="Kri1-like C-terminal" evidence="3">
    <location>
        <begin position="518"/>
        <end position="602"/>
    </location>
</feature>
<feature type="compositionally biased region" description="Low complexity" evidence="2">
    <location>
        <begin position="697"/>
        <end position="719"/>
    </location>
</feature>
<evidence type="ECO:0000313" key="5">
    <source>
        <dbReference type="Proteomes" id="UP000051952"/>
    </source>
</evidence>
<feature type="compositionally biased region" description="Basic and acidic residues" evidence="2">
    <location>
        <begin position="328"/>
        <end position="338"/>
    </location>
</feature>
<evidence type="ECO:0000256" key="2">
    <source>
        <dbReference type="SAM" id="MobiDB-lite"/>
    </source>
</evidence>
<gene>
    <name evidence="4" type="ORF">BSAL_39740</name>
</gene>
<feature type="compositionally biased region" description="Basic and acidic residues" evidence="2">
    <location>
        <begin position="657"/>
        <end position="666"/>
    </location>
</feature>
<sequence length="732" mass="83500">MPKDLFADESNSDEEVQAKVSTKVSVNREYAQKYDQVKRKQELQRLTSKYGADAAGSDEESSSEDDGSEDDDAHYLTSQKEIAFAEVFHKIRTNPEEILRDKQTRYFDFNDADEDGAAPTTEGNTKGKQPFRLKDEYQRALEKGGNGGEDEDEADRDESVVRKLKPKTSQEKKLRDAFLEATKDSTDDFSVKMVAKGPKPAAKQKNADEAKSLLREAFSAGSRKKGSSSSTNDDESFLEKFFVNELWKPKDGDADSDGSYDWEAMAKEEEDELFYDQADRWEREYQDRQFRHEDGEEALTVQTFPRQLEGQLRKKDTARKEGRKRKESRKEEETNRQVEELKRLKTLKRKEIDEQKDLIAKVAGIKNLEKLGITREFLEQDFNAADFDKKMAAIFDHDYDHEMDDEELALFEEERDDILAGGDDGSDDFDIEDDQDAAAGTDVEDTFADTLEESIAKASEKKKKHTDNNSGVARYLADDELAMLYPDEALRELETLPSSTSIKPSKAAAKSKEDLEAELDQKVDEYWKLHYHKVAGDVRTRFRYRDVNPESFGLDDMDVLTKDDRQLNMIAPLNCYATYLGKNENTRDRYKAVHRRNSLREISSERKSRRYGDVKKTTIFDSEMPEAEGQKLAEEIKERTKRLRADEPSEAASTSDAAKKVPRREGASSVHNALPSAQQQQRPTHGNHNAPATKAVQQHQQGGHQRQSYQPEGQRNQAQGGFGGRGGRQRRN</sequence>
<evidence type="ECO:0000313" key="4">
    <source>
        <dbReference type="EMBL" id="CUG92862.1"/>
    </source>
</evidence>
<feature type="compositionally biased region" description="Polar residues" evidence="2">
    <location>
        <begin position="669"/>
        <end position="687"/>
    </location>
</feature>
<proteinExistence type="inferred from homology"/>
<feature type="region of interest" description="Disordered" evidence="2">
    <location>
        <begin position="110"/>
        <end position="176"/>
    </location>
</feature>
<feature type="compositionally biased region" description="Basic and acidic residues" evidence="2">
    <location>
        <begin position="311"/>
        <end position="320"/>
    </location>
</feature>
<feature type="region of interest" description="Disordered" evidence="2">
    <location>
        <begin position="1"/>
        <end position="21"/>
    </location>
</feature>
<keyword evidence="5" id="KW-1185">Reference proteome</keyword>
<dbReference type="GO" id="GO:0000447">
    <property type="term" value="P:endonucleolytic cleavage in ITS1 to separate SSU-rRNA from 5.8S rRNA and LSU-rRNA from tricistronic rRNA transcript (SSU-rRNA, 5.8S rRNA, LSU-rRNA)"/>
    <property type="evidence" value="ECO:0007669"/>
    <property type="project" value="TreeGrafter"/>
</dbReference>
<accession>A0A0S4JTV9</accession>
<dbReference type="PANTHER" id="PTHR14490:SF5">
    <property type="entry name" value="PROTEIN KRI1 HOMOLOG"/>
    <property type="match status" value="1"/>
</dbReference>
<dbReference type="OMA" id="WDNYDPR"/>
<feature type="region of interest" description="Disordered" evidence="2">
    <location>
        <begin position="292"/>
        <end position="338"/>
    </location>
</feature>
<dbReference type="Pfam" id="PF05178">
    <property type="entry name" value="Kri1"/>
    <property type="match status" value="1"/>
</dbReference>
<evidence type="ECO:0000256" key="1">
    <source>
        <dbReference type="ARBA" id="ARBA00007473"/>
    </source>
</evidence>
<dbReference type="Pfam" id="PF12936">
    <property type="entry name" value="Kri1_C"/>
    <property type="match status" value="1"/>
</dbReference>
<dbReference type="OrthoDB" id="10252032at2759"/>
<dbReference type="InterPro" id="IPR018034">
    <property type="entry name" value="Kri1"/>
</dbReference>
<feature type="region of interest" description="Disordered" evidence="2">
    <location>
        <begin position="48"/>
        <end position="77"/>
    </location>
</feature>
<dbReference type="AlphaFoldDB" id="A0A0S4JTV9"/>